<reference evidence="2 3" key="1">
    <citation type="submission" date="2013-11" db="EMBL/GenBank/DDBJ databases">
        <title>Metagenomic analysis of a methanogenic consortium involved in long chain n-alkane degradation.</title>
        <authorList>
            <person name="Davidova I.A."/>
            <person name="Callaghan A.V."/>
            <person name="Wawrik B."/>
            <person name="Pruitt S."/>
            <person name="Marks C."/>
            <person name="Duncan K.E."/>
            <person name="Suflita J.M."/>
        </authorList>
    </citation>
    <scope>NUCLEOTIDE SEQUENCE [LARGE SCALE GENOMIC DNA]</scope>
    <source>
        <strain evidence="2 3">SPR</strain>
    </source>
</reference>
<proteinExistence type="predicted"/>
<feature type="signal peptide" evidence="1">
    <location>
        <begin position="1"/>
        <end position="25"/>
    </location>
</feature>
<accession>A0A0D2JRG0</accession>
<protein>
    <recommendedName>
        <fullName evidence="4">Periplasmic immunogenic protein</fullName>
    </recommendedName>
</protein>
<name>A0A0D2JRG0_9BACT</name>
<organism evidence="2 3">
    <name type="scientific">Dethiosulfatarculus sandiegensis</name>
    <dbReference type="NCBI Taxonomy" id="1429043"/>
    <lineage>
        <taxon>Bacteria</taxon>
        <taxon>Pseudomonadati</taxon>
        <taxon>Thermodesulfobacteriota</taxon>
        <taxon>Desulfarculia</taxon>
        <taxon>Desulfarculales</taxon>
        <taxon>Desulfarculaceae</taxon>
        <taxon>Dethiosulfatarculus</taxon>
    </lineage>
</organism>
<evidence type="ECO:0008006" key="4">
    <source>
        <dbReference type="Google" id="ProtNLM"/>
    </source>
</evidence>
<dbReference type="FunCoup" id="A0A0D2JRG0">
    <property type="interactions" value="41"/>
</dbReference>
<dbReference type="Proteomes" id="UP000032233">
    <property type="component" value="Unassembled WGS sequence"/>
</dbReference>
<dbReference type="RefSeq" id="WP_044351208.1">
    <property type="nucleotide sequence ID" value="NZ_AZAC01000035.1"/>
</dbReference>
<keyword evidence="1" id="KW-0732">Signal</keyword>
<gene>
    <name evidence="2" type="ORF">X474_21380</name>
</gene>
<dbReference type="InParanoid" id="A0A0D2JRG0"/>
<dbReference type="OrthoDB" id="9813144at2"/>
<dbReference type="STRING" id="1429043.X474_21380"/>
<evidence type="ECO:0000313" key="3">
    <source>
        <dbReference type="Proteomes" id="UP000032233"/>
    </source>
</evidence>
<feature type="chain" id="PRO_5002256265" description="Periplasmic immunogenic protein" evidence="1">
    <location>
        <begin position="26"/>
        <end position="236"/>
    </location>
</feature>
<dbReference type="Pfam" id="PF04402">
    <property type="entry name" value="SIMPL"/>
    <property type="match status" value="1"/>
</dbReference>
<dbReference type="PANTHER" id="PTHR34387:SF2">
    <property type="entry name" value="SLR1258 PROTEIN"/>
    <property type="match status" value="1"/>
</dbReference>
<sequence length="236" mass="25427">MKVRALLVATVVIAMLCLIVPCAQARDDDSLITTQGSATLFFEPDQVRLTLGVETRAQTAAEAMKKNADAMQKVVAAVKKKLTEKDNISTSGIRLSPVYNWDQKQKKQIFQGFTAVNQVRVTSGETENVGALLDVSVGAGVNNIDGPHWSLRDNSKALSKAQVGAFKNARSQALALADAASRELGEVESISTIGTTTLPRPSFNMPQLRMAASDQTPVLPGRIEVRADVTCVFELR</sequence>
<dbReference type="Gene3D" id="3.30.70.2970">
    <property type="entry name" value="Protein of unknown function (DUF541), domain 2"/>
    <property type="match status" value="1"/>
</dbReference>
<dbReference type="InterPro" id="IPR052022">
    <property type="entry name" value="26kDa_periplasmic_antigen"/>
</dbReference>
<dbReference type="InterPro" id="IPR007497">
    <property type="entry name" value="SIMPL/DUF541"/>
</dbReference>
<dbReference type="PANTHER" id="PTHR34387">
    <property type="entry name" value="SLR1258 PROTEIN"/>
    <property type="match status" value="1"/>
</dbReference>
<dbReference type="AlphaFoldDB" id="A0A0D2JRG0"/>
<dbReference type="Gene3D" id="3.30.110.170">
    <property type="entry name" value="Protein of unknown function (DUF541), domain 1"/>
    <property type="match status" value="1"/>
</dbReference>
<comment type="caution">
    <text evidence="2">The sequence shown here is derived from an EMBL/GenBank/DDBJ whole genome shotgun (WGS) entry which is preliminary data.</text>
</comment>
<dbReference type="EMBL" id="AZAC01000035">
    <property type="protein sequence ID" value="KIX12055.1"/>
    <property type="molecule type" value="Genomic_DNA"/>
</dbReference>
<keyword evidence="3" id="KW-1185">Reference proteome</keyword>
<dbReference type="GO" id="GO:0006974">
    <property type="term" value="P:DNA damage response"/>
    <property type="evidence" value="ECO:0007669"/>
    <property type="project" value="TreeGrafter"/>
</dbReference>
<evidence type="ECO:0000313" key="2">
    <source>
        <dbReference type="EMBL" id="KIX12055.1"/>
    </source>
</evidence>
<evidence type="ECO:0000256" key="1">
    <source>
        <dbReference type="SAM" id="SignalP"/>
    </source>
</evidence>